<sequence>MGSVSAAPASDGRVVGPAADSIGATCKKKSRKHIVRKYYRGPQFYTLRCGTKTWGWKHIKARHGWDKTMDKKISAAIWSGKPNGRGGFSTYTGRKAVMTAQTPAEQALARSYTTGDGSVRFDIAALSVDRLPQGHTLLTYQLRVQRQGMPDERWAVALPWEDKSFTDVLDSLAPDPERLRQLVHLVRALLEEWWDTKGYNRQSAKLGHRLL</sequence>
<dbReference type="AlphaFoldDB" id="A0A919EBI5"/>
<dbReference type="EMBL" id="BNBI01000023">
    <property type="protein sequence ID" value="GHF33875.1"/>
    <property type="molecule type" value="Genomic_DNA"/>
</dbReference>
<name>A0A919EBI5_9ACTN</name>
<dbReference type="Proteomes" id="UP000630718">
    <property type="component" value="Unassembled WGS sequence"/>
</dbReference>
<evidence type="ECO:0000313" key="2">
    <source>
        <dbReference type="Proteomes" id="UP000630718"/>
    </source>
</evidence>
<dbReference type="RefSeq" id="WP_190208452.1">
    <property type="nucleotide sequence ID" value="NZ_BNBI01000023.1"/>
</dbReference>
<evidence type="ECO:0000313" key="1">
    <source>
        <dbReference type="EMBL" id="GHF33875.1"/>
    </source>
</evidence>
<comment type="caution">
    <text evidence="1">The sequence shown here is derived from an EMBL/GenBank/DDBJ whole genome shotgun (WGS) entry which is preliminary data.</text>
</comment>
<accession>A0A919EBI5</accession>
<proteinExistence type="predicted"/>
<keyword evidence="2" id="KW-1185">Reference proteome</keyword>
<protein>
    <submittedName>
        <fullName evidence="1">Uncharacterized protein</fullName>
    </submittedName>
</protein>
<gene>
    <name evidence="1" type="ORF">GCM10018772_69420</name>
</gene>
<reference evidence="1" key="1">
    <citation type="journal article" date="2014" name="Int. J. Syst. Evol. Microbiol.">
        <title>Complete genome sequence of Corynebacterium casei LMG S-19264T (=DSM 44701T), isolated from a smear-ripened cheese.</title>
        <authorList>
            <consortium name="US DOE Joint Genome Institute (JGI-PGF)"/>
            <person name="Walter F."/>
            <person name="Albersmeier A."/>
            <person name="Kalinowski J."/>
            <person name="Ruckert C."/>
        </authorList>
    </citation>
    <scope>NUCLEOTIDE SEQUENCE</scope>
    <source>
        <strain evidence="1">JCM 4477</strain>
    </source>
</reference>
<organism evidence="1 2">
    <name type="scientific">Streptomyces fumanus</name>
    <dbReference type="NCBI Taxonomy" id="67302"/>
    <lineage>
        <taxon>Bacteria</taxon>
        <taxon>Bacillati</taxon>
        <taxon>Actinomycetota</taxon>
        <taxon>Actinomycetes</taxon>
        <taxon>Kitasatosporales</taxon>
        <taxon>Streptomycetaceae</taxon>
        <taxon>Streptomyces</taxon>
    </lineage>
</organism>
<reference evidence="1" key="2">
    <citation type="submission" date="2020-09" db="EMBL/GenBank/DDBJ databases">
        <authorList>
            <person name="Sun Q."/>
            <person name="Ohkuma M."/>
        </authorList>
    </citation>
    <scope>NUCLEOTIDE SEQUENCE</scope>
    <source>
        <strain evidence="1">JCM 4477</strain>
    </source>
</reference>